<reference evidence="1 2" key="1">
    <citation type="journal article" date="2019" name="Emerg. Microbes Infect.">
        <title>Comprehensive subspecies identification of 175 nontuberculous mycobacteria species based on 7547 genomic profiles.</title>
        <authorList>
            <person name="Matsumoto Y."/>
            <person name="Kinjo T."/>
            <person name="Motooka D."/>
            <person name="Nabeya D."/>
            <person name="Jung N."/>
            <person name="Uechi K."/>
            <person name="Horii T."/>
            <person name="Iida T."/>
            <person name="Fujita J."/>
            <person name="Nakamura S."/>
        </authorList>
    </citation>
    <scope>NUCLEOTIDE SEQUENCE [LARGE SCALE GENOMIC DNA]</scope>
    <source>
        <strain evidence="1 2">JCM 12375</strain>
    </source>
</reference>
<organism evidence="1 2">
    <name type="scientific">Mycolicibacterium mageritense</name>
    <name type="common">Mycobacterium mageritense</name>
    <dbReference type="NCBI Taxonomy" id="53462"/>
    <lineage>
        <taxon>Bacteria</taxon>
        <taxon>Bacillati</taxon>
        <taxon>Actinomycetota</taxon>
        <taxon>Actinomycetes</taxon>
        <taxon>Mycobacteriales</taxon>
        <taxon>Mycobacteriaceae</taxon>
        <taxon>Mycolicibacterium</taxon>
    </lineage>
</organism>
<accession>A0ABM7HZD6</accession>
<evidence type="ECO:0000313" key="2">
    <source>
        <dbReference type="Proteomes" id="UP000465622"/>
    </source>
</evidence>
<keyword evidence="2" id="KW-1185">Reference proteome</keyword>
<evidence type="ECO:0000313" key="1">
    <source>
        <dbReference type="EMBL" id="BBX35951.1"/>
    </source>
</evidence>
<gene>
    <name evidence="1" type="ORF">MMAGJ_52330</name>
</gene>
<proteinExistence type="predicted"/>
<sequence>MPTQAGSSTKTSAAHRFPVDTLVVDPGCFHRDRTGGGHHLTFVVIPVAHHQPVPILIDLIDELVDIGGDLSAQCRGEHLPGPVTHDLIEDRAVLAGRVGTFVVVDYREHEACLSASAATLT</sequence>
<dbReference type="Proteomes" id="UP000465622">
    <property type="component" value="Chromosome"/>
</dbReference>
<dbReference type="EMBL" id="AP022567">
    <property type="protein sequence ID" value="BBX35951.1"/>
    <property type="molecule type" value="Genomic_DNA"/>
</dbReference>
<protein>
    <submittedName>
        <fullName evidence="1">Uncharacterized protein</fullName>
    </submittedName>
</protein>
<name>A0ABM7HZD6_MYCME</name>